<dbReference type="PANTHER" id="PTHR43918">
    <property type="entry name" value="ACETYLCHOLINESTERASE"/>
    <property type="match status" value="1"/>
</dbReference>
<feature type="chain" id="PRO_5043348066" description="Carboxylesterase type B domain-containing protein" evidence="5">
    <location>
        <begin position="24"/>
        <end position="88"/>
    </location>
</feature>
<evidence type="ECO:0000256" key="3">
    <source>
        <dbReference type="ARBA" id="ARBA00022801"/>
    </source>
</evidence>
<accession>A0AAV0W5I2</accession>
<dbReference type="InterPro" id="IPR029058">
    <property type="entry name" value="AB_hydrolase_fold"/>
</dbReference>
<protein>
    <recommendedName>
        <fullName evidence="6">Carboxylesterase type B domain-containing protein</fullName>
    </recommendedName>
</protein>
<evidence type="ECO:0000313" key="8">
    <source>
        <dbReference type="Proteomes" id="UP001160148"/>
    </source>
</evidence>
<name>A0AAV0W5I2_9HEMI</name>
<dbReference type="AlphaFoldDB" id="A0AAV0W5I2"/>
<proteinExistence type="inferred from homology"/>
<dbReference type="GO" id="GO:0006581">
    <property type="term" value="P:acetylcholine catabolic process"/>
    <property type="evidence" value="ECO:0007669"/>
    <property type="project" value="TreeGrafter"/>
</dbReference>
<evidence type="ECO:0000256" key="5">
    <source>
        <dbReference type="SAM" id="SignalP"/>
    </source>
</evidence>
<sequence>MLKTCGILLNLFLFVGCFLTCSASNTPRVHVNSGEIAGVLQYTYNGRQIYSFLGIPYASPPVQNYRFKEPQPVKPWLGVWNATIPGSK</sequence>
<evidence type="ECO:0000259" key="6">
    <source>
        <dbReference type="Pfam" id="PF00135"/>
    </source>
</evidence>
<evidence type="ECO:0000256" key="1">
    <source>
        <dbReference type="ARBA" id="ARBA00005964"/>
    </source>
</evidence>
<comment type="similarity">
    <text evidence="1">Belongs to the type-B carboxylesterase/lipase family.</text>
</comment>
<dbReference type="PROSITE" id="PS51257">
    <property type="entry name" value="PROKAR_LIPOPROTEIN"/>
    <property type="match status" value="1"/>
</dbReference>
<keyword evidence="4" id="KW-0325">Glycoprotein</keyword>
<comment type="caution">
    <text evidence="7">The sequence shown here is derived from an EMBL/GenBank/DDBJ whole genome shotgun (WGS) entry which is preliminary data.</text>
</comment>
<dbReference type="EMBL" id="CARXXK010000001">
    <property type="protein sequence ID" value="CAI6351032.1"/>
    <property type="molecule type" value="Genomic_DNA"/>
</dbReference>
<gene>
    <name evidence="7" type="ORF">MEUPH1_LOCUS7421</name>
</gene>
<evidence type="ECO:0000256" key="4">
    <source>
        <dbReference type="ARBA" id="ARBA00023180"/>
    </source>
</evidence>
<reference evidence="7 8" key="1">
    <citation type="submission" date="2023-01" db="EMBL/GenBank/DDBJ databases">
        <authorList>
            <person name="Whitehead M."/>
        </authorList>
    </citation>
    <scope>NUCLEOTIDE SEQUENCE [LARGE SCALE GENOMIC DNA]</scope>
</reference>
<dbReference type="InterPro" id="IPR050654">
    <property type="entry name" value="AChE-related_enzymes"/>
</dbReference>
<dbReference type="GO" id="GO:0003990">
    <property type="term" value="F:acetylcholinesterase activity"/>
    <property type="evidence" value="ECO:0007669"/>
    <property type="project" value="TreeGrafter"/>
</dbReference>
<dbReference type="GO" id="GO:0005615">
    <property type="term" value="C:extracellular space"/>
    <property type="evidence" value="ECO:0007669"/>
    <property type="project" value="TreeGrafter"/>
</dbReference>
<feature type="signal peptide" evidence="5">
    <location>
        <begin position="1"/>
        <end position="23"/>
    </location>
</feature>
<dbReference type="SUPFAM" id="SSF53474">
    <property type="entry name" value="alpha/beta-Hydrolases"/>
    <property type="match status" value="1"/>
</dbReference>
<keyword evidence="3" id="KW-0378">Hydrolase</keyword>
<dbReference type="GO" id="GO:0005886">
    <property type="term" value="C:plasma membrane"/>
    <property type="evidence" value="ECO:0007669"/>
    <property type="project" value="TreeGrafter"/>
</dbReference>
<evidence type="ECO:0000256" key="2">
    <source>
        <dbReference type="ARBA" id="ARBA00022487"/>
    </source>
</evidence>
<feature type="domain" description="Carboxylesterase type B" evidence="6">
    <location>
        <begin position="26"/>
        <end position="86"/>
    </location>
</feature>
<dbReference type="GO" id="GO:0019695">
    <property type="term" value="P:choline metabolic process"/>
    <property type="evidence" value="ECO:0007669"/>
    <property type="project" value="TreeGrafter"/>
</dbReference>
<dbReference type="InterPro" id="IPR002018">
    <property type="entry name" value="CarbesteraseB"/>
</dbReference>
<organism evidence="7 8">
    <name type="scientific">Macrosiphum euphorbiae</name>
    <name type="common">potato aphid</name>
    <dbReference type="NCBI Taxonomy" id="13131"/>
    <lineage>
        <taxon>Eukaryota</taxon>
        <taxon>Metazoa</taxon>
        <taxon>Ecdysozoa</taxon>
        <taxon>Arthropoda</taxon>
        <taxon>Hexapoda</taxon>
        <taxon>Insecta</taxon>
        <taxon>Pterygota</taxon>
        <taxon>Neoptera</taxon>
        <taxon>Paraneoptera</taxon>
        <taxon>Hemiptera</taxon>
        <taxon>Sternorrhyncha</taxon>
        <taxon>Aphidomorpha</taxon>
        <taxon>Aphidoidea</taxon>
        <taxon>Aphididae</taxon>
        <taxon>Macrosiphini</taxon>
        <taxon>Macrosiphum</taxon>
    </lineage>
</organism>
<evidence type="ECO:0000313" key="7">
    <source>
        <dbReference type="EMBL" id="CAI6351032.1"/>
    </source>
</evidence>
<dbReference type="Gene3D" id="3.40.50.1820">
    <property type="entry name" value="alpha/beta hydrolase"/>
    <property type="match status" value="1"/>
</dbReference>
<keyword evidence="2" id="KW-0719">Serine esterase</keyword>
<keyword evidence="8" id="KW-1185">Reference proteome</keyword>
<keyword evidence="5" id="KW-0732">Signal</keyword>
<dbReference type="PANTHER" id="PTHR43918:SF4">
    <property type="entry name" value="CARBOXYLIC ESTER HYDROLASE"/>
    <property type="match status" value="1"/>
</dbReference>
<dbReference type="Pfam" id="PF00135">
    <property type="entry name" value="COesterase"/>
    <property type="match status" value="1"/>
</dbReference>
<dbReference type="Proteomes" id="UP001160148">
    <property type="component" value="Unassembled WGS sequence"/>
</dbReference>